<accession>A0AAD3XL49</accession>
<feature type="compositionally biased region" description="Pro residues" evidence="1">
    <location>
        <begin position="56"/>
        <end position="65"/>
    </location>
</feature>
<keyword evidence="2" id="KW-0812">Transmembrane</keyword>
<feature type="compositionally biased region" description="Basic and acidic residues" evidence="1">
    <location>
        <begin position="20"/>
        <end position="41"/>
    </location>
</feature>
<sequence>MVVTHPRKQGRSLLFPSSRMWEKPREESKDQKQEEGHKVEATRGGGLPPGQSAVPAAPPPSPPHGPSLNVILQTLVRNTADISTDTTGMLQKAYIKMMKAMQSTISHPPLYLFFFFEGISFWVVPNLGNNISLASECA</sequence>
<proteinExistence type="predicted"/>
<evidence type="ECO:0000313" key="3">
    <source>
        <dbReference type="EMBL" id="GMH08652.1"/>
    </source>
</evidence>
<gene>
    <name evidence="3" type="ORF">Nepgr_010492</name>
</gene>
<feature type="transmembrane region" description="Helical" evidence="2">
    <location>
        <begin position="105"/>
        <end position="124"/>
    </location>
</feature>
<keyword evidence="2" id="KW-0472">Membrane</keyword>
<feature type="region of interest" description="Disordered" evidence="1">
    <location>
        <begin position="1"/>
        <end position="67"/>
    </location>
</feature>
<dbReference type="AlphaFoldDB" id="A0AAD3XL49"/>
<feature type="compositionally biased region" description="Basic residues" evidence="1">
    <location>
        <begin position="1"/>
        <end position="10"/>
    </location>
</feature>
<protein>
    <submittedName>
        <fullName evidence="3">Uncharacterized protein</fullName>
    </submittedName>
</protein>
<reference evidence="3" key="1">
    <citation type="submission" date="2023-05" db="EMBL/GenBank/DDBJ databases">
        <title>Nepenthes gracilis genome sequencing.</title>
        <authorList>
            <person name="Fukushima K."/>
        </authorList>
    </citation>
    <scope>NUCLEOTIDE SEQUENCE</scope>
    <source>
        <strain evidence="3">SING2019-196</strain>
    </source>
</reference>
<comment type="caution">
    <text evidence="3">The sequence shown here is derived from an EMBL/GenBank/DDBJ whole genome shotgun (WGS) entry which is preliminary data.</text>
</comment>
<evidence type="ECO:0000256" key="1">
    <source>
        <dbReference type="SAM" id="MobiDB-lite"/>
    </source>
</evidence>
<dbReference type="Proteomes" id="UP001279734">
    <property type="component" value="Unassembled WGS sequence"/>
</dbReference>
<organism evidence="3 4">
    <name type="scientific">Nepenthes gracilis</name>
    <name type="common">Slender pitcher plant</name>
    <dbReference type="NCBI Taxonomy" id="150966"/>
    <lineage>
        <taxon>Eukaryota</taxon>
        <taxon>Viridiplantae</taxon>
        <taxon>Streptophyta</taxon>
        <taxon>Embryophyta</taxon>
        <taxon>Tracheophyta</taxon>
        <taxon>Spermatophyta</taxon>
        <taxon>Magnoliopsida</taxon>
        <taxon>eudicotyledons</taxon>
        <taxon>Gunneridae</taxon>
        <taxon>Pentapetalae</taxon>
        <taxon>Caryophyllales</taxon>
        <taxon>Nepenthaceae</taxon>
        <taxon>Nepenthes</taxon>
    </lineage>
</organism>
<evidence type="ECO:0000256" key="2">
    <source>
        <dbReference type="SAM" id="Phobius"/>
    </source>
</evidence>
<dbReference type="EMBL" id="BSYO01000008">
    <property type="protein sequence ID" value="GMH08652.1"/>
    <property type="molecule type" value="Genomic_DNA"/>
</dbReference>
<keyword evidence="2" id="KW-1133">Transmembrane helix</keyword>
<evidence type="ECO:0000313" key="4">
    <source>
        <dbReference type="Proteomes" id="UP001279734"/>
    </source>
</evidence>
<name>A0AAD3XL49_NEPGR</name>
<keyword evidence="4" id="KW-1185">Reference proteome</keyword>